<sequence length="166" mass="17103">MKNAKKITSILIASSITMAMFVGCGSKTTASTTAATTTTAVTTTTETTKPDTSTMKTTYTTVLKALVTDKTITQSQSDKVLAVVAKARPSGEKPSGTAKEGSEKSTGSAPANGEKPSGTKPTEGSNSKNNQLASLVTSKVITQVQANTINTKLQAARKSMHGTKTN</sequence>
<evidence type="ECO:0000256" key="1">
    <source>
        <dbReference type="SAM" id="MobiDB-lite"/>
    </source>
</evidence>
<feature type="chain" id="PRO_5041468798" description="Lipoprotein" evidence="2">
    <location>
        <begin position="20"/>
        <end position="166"/>
    </location>
</feature>
<dbReference type="EMBL" id="CP086239">
    <property type="protein sequence ID" value="WAG60268.1"/>
    <property type="molecule type" value="Genomic_DNA"/>
</dbReference>
<feature type="region of interest" description="Disordered" evidence="1">
    <location>
        <begin position="32"/>
        <end position="53"/>
    </location>
</feature>
<evidence type="ECO:0008006" key="5">
    <source>
        <dbReference type="Google" id="ProtNLM"/>
    </source>
</evidence>
<proteinExistence type="predicted"/>
<feature type="compositionally biased region" description="Polar residues" evidence="1">
    <location>
        <begin position="119"/>
        <end position="131"/>
    </location>
</feature>
<dbReference type="Proteomes" id="UP001164733">
    <property type="component" value="Chromosome"/>
</dbReference>
<reference evidence="3" key="1">
    <citation type="submission" date="2021-11" db="EMBL/GenBank/DDBJ databases">
        <title>Clostridia strains as spoilage organisms.</title>
        <authorList>
            <person name="Wambui J."/>
            <person name="Stevens M.J.A."/>
            <person name="Stephan R."/>
        </authorList>
    </citation>
    <scope>NUCLEOTIDE SEQUENCE</scope>
    <source>
        <strain evidence="3">CF009</strain>
    </source>
</reference>
<protein>
    <recommendedName>
        <fullName evidence="5">Lipoprotein</fullName>
    </recommendedName>
</protein>
<evidence type="ECO:0000313" key="4">
    <source>
        <dbReference type="Proteomes" id="UP001164733"/>
    </source>
</evidence>
<evidence type="ECO:0000256" key="2">
    <source>
        <dbReference type="SAM" id="SignalP"/>
    </source>
</evidence>
<feature type="signal peptide" evidence="2">
    <location>
        <begin position="1"/>
        <end position="19"/>
    </location>
</feature>
<name>A0AA47EHE8_9CLOT</name>
<evidence type="ECO:0000313" key="3">
    <source>
        <dbReference type="EMBL" id="WAG60268.1"/>
    </source>
</evidence>
<dbReference type="RefSeq" id="WP_216120910.1">
    <property type="nucleotide sequence ID" value="NZ_CP086239.1"/>
</dbReference>
<organism evidence="3 4">
    <name type="scientific">Clostridium estertheticum</name>
    <dbReference type="NCBI Taxonomy" id="238834"/>
    <lineage>
        <taxon>Bacteria</taxon>
        <taxon>Bacillati</taxon>
        <taxon>Bacillota</taxon>
        <taxon>Clostridia</taxon>
        <taxon>Eubacteriales</taxon>
        <taxon>Clostridiaceae</taxon>
        <taxon>Clostridium</taxon>
    </lineage>
</organism>
<dbReference type="PROSITE" id="PS51257">
    <property type="entry name" value="PROKAR_LIPOPROTEIN"/>
    <property type="match status" value="1"/>
</dbReference>
<feature type="region of interest" description="Disordered" evidence="1">
    <location>
        <begin position="83"/>
        <end position="131"/>
    </location>
</feature>
<accession>A0AA47EHE8</accession>
<dbReference type="AlphaFoldDB" id="A0AA47EHE8"/>
<keyword evidence="2" id="KW-0732">Signal</keyword>
<gene>
    <name evidence="3" type="ORF">LL038_22550</name>
</gene>